<evidence type="ECO:0000313" key="2">
    <source>
        <dbReference type="Proteomes" id="UP000269396"/>
    </source>
</evidence>
<dbReference type="Proteomes" id="UP000269396">
    <property type="component" value="Unassembled WGS sequence"/>
</dbReference>
<name>A0A183P632_9TREM</name>
<evidence type="ECO:0000313" key="1">
    <source>
        <dbReference type="EMBL" id="VDP51617.1"/>
    </source>
</evidence>
<organism evidence="1 2">
    <name type="scientific">Schistosoma mattheei</name>
    <dbReference type="NCBI Taxonomy" id="31246"/>
    <lineage>
        <taxon>Eukaryota</taxon>
        <taxon>Metazoa</taxon>
        <taxon>Spiralia</taxon>
        <taxon>Lophotrochozoa</taxon>
        <taxon>Platyhelminthes</taxon>
        <taxon>Trematoda</taxon>
        <taxon>Digenea</taxon>
        <taxon>Strigeidida</taxon>
        <taxon>Schistosomatoidea</taxon>
        <taxon>Schistosomatidae</taxon>
        <taxon>Schistosoma</taxon>
    </lineage>
</organism>
<gene>
    <name evidence="1" type="ORF">SMTD_LOCUS9818</name>
</gene>
<accession>A0A183P632</accession>
<protein>
    <submittedName>
        <fullName evidence="1">Uncharacterized protein</fullName>
    </submittedName>
</protein>
<sequence length="86" mass="9625">MLQADVENSSKHNLYAYLFSVEIKVPEDFRFSCPASSFDKHWEACQSVIGNVEGVYLSVQVGMSPKLDEITKTNSTVMEVASVYEV</sequence>
<dbReference type="EMBL" id="UZAL01030022">
    <property type="protein sequence ID" value="VDP51617.1"/>
    <property type="molecule type" value="Genomic_DNA"/>
</dbReference>
<reference evidence="1 2" key="1">
    <citation type="submission" date="2018-11" db="EMBL/GenBank/DDBJ databases">
        <authorList>
            <consortium name="Pathogen Informatics"/>
        </authorList>
    </citation>
    <scope>NUCLEOTIDE SEQUENCE [LARGE SCALE GENOMIC DNA]</scope>
    <source>
        <strain>Denwood</strain>
        <strain evidence="2">Zambia</strain>
    </source>
</reference>
<dbReference type="AlphaFoldDB" id="A0A183P632"/>
<proteinExistence type="predicted"/>
<keyword evidence="2" id="KW-1185">Reference proteome</keyword>